<dbReference type="InterPro" id="IPR001173">
    <property type="entry name" value="Glyco_trans_2-like"/>
</dbReference>
<organism evidence="4 5">
    <name type="scientific">Durusdinium trenchii</name>
    <dbReference type="NCBI Taxonomy" id="1381693"/>
    <lineage>
        <taxon>Eukaryota</taxon>
        <taxon>Sar</taxon>
        <taxon>Alveolata</taxon>
        <taxon>Dinophyceae</taxon>
        <taxon>Suessiales</taxon>
        <taxon>Symbiodiniaceae</taxon>
        <taxon>Durusdinium</taxon>
    </lineage>
</organism>
<dbReference type="Gene3D" id="1.10.510.10">
    <property type="entry name" value="Transferase(Phosphotransferase) domain 1"/>
    <property type="match status" value="1"/>
</dbReference>
<dbReference type="CDD" id="cd00084">
    <property type="entry name" value="HMG-box_SF"/>
    <property type="match status" value="1"/>
</dbReference>
<keyword evidence="2" id="KW-0472">Membrane</keyword>
<comment type="caution">
    <text evidence="4">The sequence shown here is derived from an EMBL/GenBank/DDBJ whole genome shotgun (WGS) entry which is preliminary data.</text>
</comment>
<feature type="domain" description="Protein kinase" evidence="3">
    <location>
        <begin position="827"/>
        <end position="1139"/>
    </location>
</feature>
<gene>
    <name evidence="4" type="ORF">CCMP2556_LOCUS15153</name>
</gene>
<feature type="transmembrane region" description="Helical" evidence="2">
    <location>
        <begin position="2960"/>
        <end position="2982"/>
    </location>
</feature>
<dbReference type="Proteomes" id="UP001642484">
    <property type="component" value="Unassembled WGS sequence"/>
</dbReference>
<feature type="region of interest" description="Disordered" evidence="1">
    <location>
        <begin position="2290"/>
        <end position="2324"/>
    </location>
</feature>
<accession>A0ABP0KAT8</accession>
<evidence type="ECO:0000259" key="3">
    <source>
        <dbReference type="PROSITE" id="PS50011"/>
    </source>
</evidence>
<keyword evidence="5" id="KW-1185">Reference proteome</keyword>
<dbReference type="SUPFAM" id="SSF47095">
    <property type="entry name" value="HMG-box"/>
    <property type="match status" value="1"/>
</dbReference>
<dbReference type="InterPro" id="IPR036910">
    <property type="entry name" value="HMG_box_dom_sf"/>
</dbReference>
<evidence type="ECO:0000256" key="1">
    <source>
        <dbReference type="SAM" id="MobiDB-lite"/>
    </source>
</evidence>
<dbReference type="SMART" id="SM00220">
    <property type="entry name" value="S_TKc"/>
    <property type="match status" value="1"/>
</dbReference>
<dbReference type="SUPFAM" id="SSF56112">
    <property type="entry name" value="Protein kinase-like (PK-like)"/>
    <property type="match status" value="1"/>
</dbReference>
<dbReference type="InterPro" id="IPR000719">
    <property type="entry name" value="Prot_kinase_dom"/>
</dbReference>
<dbReference type="PANTHER" id="PTHR36851:SF1">
    <property type="entry name" value="GLYCO_TRANS_2-LIKE DOMAIN-CONTAINING PROTEIN"/>
    <property type="match status" value="1"/>
</dbReference>
<feature type="transmembrane region" description="Helical" evidence="2">
    <location>
        <begin position="94"/>
        <end position="121"/>
    </location>
</feature>
<feature type="compositionally biased region" description="Acidic residues" evidence="1">
    <location>
        <begin position="2302"/>
        <end position="2314"/>
    </location>
</feature>
<proteinExistence type="predicted"/>
<feature type="transmembrane region" description="Helical" evidence="2">
    <location>
        <begin position="127"/>
        <end position="152"/>
    </location>
</feature>
<dbReference type="PANTHER" id="PTHR36851">
    <property type="entry name" value="UNNAMED PRODUCT"/>
    <property type="match status" value="1"/>
</dbReference>
<evidence type="ECO:0000313" key="4">
    <source>
        <dbReference type="EMBL" id="CAK9023242.1"/>
    </source>
</evidence>
<dbReference type="EMBL" id="CAXAMN010007891">
    <property type="protein sequence ID" value="CAK9023242.1"/>
    <property type="molecule type" value="Genomic_DNA"/>
</dbReference>
<sequence length="3068" mass="341142">MFAGFERITYLSSSFSPFRFWQARQRKGKVPNNPPEIDVDLPESASVARIAAGQPTPRSTLGSPLTSHATYKRSGVGDLGAGPRRHISLSQVELLPWLCCMAPAIFLFATYAFVFFSVIFSTFLAELVTALLTLITWLWISNLSLASFAGVFKMRQAAAIDWHAKLHEMPLDARAGLKHIVLLPNYMEAEKMLKETLDNLARSRLAKSCVHIVLAMEAREGPAGREKAERIMAEKKHLFADIFATYHPQNLPGEVAGKSSNTQWAFREALRRYGASLSKRDLSRVFLTVADADTLLHPQYLSALTYQGLLMDKEERSWTIWQPPVLLVRNIFSVPALTRTSSHAALIFELATLASQHIFPAFAYSSYSMTLALASHPEVDGWDVDVIAEDHHMYCKCYFAALWELSHAKKEHEKQVGDGNEIQLVPQVKVQAVFCPAVSYLVESTEGYTASLFARFQQARRHTQGIVELGYVFLQWFRLSSSIGFMKVPWRTHFSISMIAAKMHTIHVIAVAQCFALILLSLTQCKRAPPAHADTWCLACSAWEALGTELGFAWHHPGLRVVASDVLVSAARTVRALRVTRGATPSAGHARALPGEASAAAAERPPLARSLKKEEPESEAAARGSGVQEPQEEESCEVESEEEESEASEATIVPPGTGEKGLASKASAREFEAAQAGSNIIDVDIIEETKEERRKGHSWPTPYTKEEMTAPAFAEAVSGELGEYDVSNVAVAKLNAPKARSAYALFMKARYSAVLGEKDRDRRQTVAAIGKEWRELDDEAKQFYYGMSQDEFQRRREHIDRSLDRDCSVAVASDEAQNWRLGSYELTSQQLAAGSGSFACVYPARHCRFGCLALAKVFTQQEHFLDEMRVHNELSKVTATPGLVNSQTTKDVIGFQKILEQGPHWLLFQYSPHTLKSFVEQSGPLVDRKDFAAVAAQVVAGWQTLVKAGFFHGDLKPANISWDHVHATAALTSFVLAVPTSNPGVPCARYTGPYRAPEHWRTSKSLKDVGHFEVTDQTEAWAFAATMMEASTGMIVFASHKDIAAFEKGSLKSGWQTLAPAPHRAIQADRLRLYLAAIRLDSLNPQFDLDHIFPPPLPRQAQELLGPRLREDSAQGKPCDTPTAAQIRLSLEVTRHADELHLLKCDEIIAAGWAEDVCGDYNLVKFKFVKRDYSVVRVFTADGEAAEQLCPRYALAEGVLPSLSAVIRCYAHAAQKTVESVMRTDSRVAALLDDLVCRFASNKDKGSLARGLKNSHRLAGMFKEEVAKDVGSIVELSQHTLTTPTYAAQRWDSMLDVLRMTVLRLSELLRFLCRASVETDKETGAWAQKLLKVFSLENILLLALTTEFLSITQCYTHSWDNKGFNVDLKKQIATLLGRMFNLQDLRGFHDPEEYWSKTMQRWGSKRLPALAKAARVAFINCIWESSCEIEQNLSYYRLLTQKQKSTTKDSNVKNLMKVLLDGPQPDAIAPHRSGQYESSKTARQAQFVYRKLFGSKPLRRQTSLPRRETGKRGCRNKGLQAFLRRREHEIQKAGLQASSQERDKAAEFEKFALAEAECGRKRKEFASYSKTVQEKAQKKQKLLEALSAGDTEACAKLKADKDKAAAAPQLQRMDLQIKLEQQCFLQPELCLVVSVRGEGSESMMTSTQRDLMEKKLGLTVVTFAKDGSMAPDLLRARHLIWFAPTCAEETSFIDPHNPSSDLSGVLIASRLFGGHVAGPEWLSFCKPDKILEPVLRIKNALRLPLELCLHESIPQKPLLLSLIVAAAKDPEMSGETRWVVQGCRKKLSGAPDLRKKTSWAVYASEKSQRVKKKDKKTIDKARKGARKLVDLPAKSVQSFLTSSHSLQNSHVEALLQEWLGLQKSERSLRLRMGAVIPKRKKGEETKVEASDGGCPNLCKVLTKFAWGTGASRKLPLLSFAKDLGVGATSTHMALIWAGGSTDDWKGDVPGQATMIDPRLPIGFPAKNCCQFWFLATSKCDKPMPCGVDTFLKSLGFPGQKPGNLTRGGAWDLVDGAYRVKLAKRLWNRDAKAGKQKAAPKKVTCPQCKHEVSYHTGLMSDVAMTVSPGNGMTYPSVPQLLDSAAYWWSKDRVMATDVLMITTYASETTERGQLQIAEDCTKFMLRSLLLSEHKRATHEDILKSGMLRSSEEFRFVMEFICETMRPTGSRFRVITDLNMRQLTRDQAVEVTQMLQLKYRLLQRLVSLELPDEIKSYISGAMNPREFSDSDHNVVGLAEEHHMLTAQLAREFLVGTHDRQLMAAITTGQKEDHPEVAKLLQTVIDKHKMALNKRTPNTAVEESAPCDEEQQEDDAEPTPTPVDPAAKKKEEIEYYVHFLQGNLDDSAGKQALMDGLQHHKILQGDASKAWFFDSALIVEPAGHFNRFHKGAYQTFANLFDSLASPADVFCTFDSGLPKALSEIRKGTSVALQSMSDESAQKRRKTMAAGDLQAVSGKETFLFGRKAEKGPLECREHKYLRVAGCFETTAVSAIVIPLPLPGSLPKIRKSQKMQLMPSVAKRQLLTEKDEHFESDMAETDLVAMSLFERCEVTYKMMLHTIWDPARVILMTPGAGRLPLLCVRLRVAKAVVHEQRKQLILVLSFLLRDQSDDLPVLLLTYLCWRGLGMSKTLRGPLRKVAALRNPFLEMNGAAFNFLDAMKGSFVHSVAKTPRLMTSRAMLKLPPVEQFGIVYMGVYMRDPSWCEAALEFAKTDGNRFGLLMAAQRYHQQTRRAGQKAYLPTRFVRCRDKFGKAGARLKLVRRNMDLQSVTLAKVLSQCAQFLDGSLDDMLRTEGTSWKVSLEELPRIRSSAWRLLLPHFVATLHALDLTADPIGSAVYNGTNALQFGRWLAVACAKAHKGGDANAKVAPCEAQSKERKVHGQQRLADDWSRRVKELLWLTAACLTFQLSQELVWLWYDCYEAITFLTLLQEQRPGSVASLLLADAAAAGFFWTLTCTEAAGFCFTFCAGFFVALAGVSSAKAWAAAAASASNSFMWLVGLFFFNGKLALVAGFGGVGCMYRFISGVKDTSSTSSSSEALVAVIGGLALLQAWLQDQQLFQLAGIFHKPLG</sequence>
<protein>
    <recommendedName>
        <fullName evidence="3">Protein kinase domain-containing protein</fullName>
    </recommendedName>
</protein>
<dbReference type="Pfam" id="PF13632">
    <property type="entry name" value="Glyco_trans_2_3"/>
    <property type="match status" value="1"/>
</dbReference>
<dbReference type="InterPro" id="IPR011009">
    <property type="entry name" value="Kinase-like_dom_sf"/>
</dbReference>
<feature type="region of interest" description="Disordered" evidence="1">
    <location>
        <begin position="585"/>
        <end position="665"/>
    </location>
</feature>
<evidence type="ECO:0000256" key="2">
    <source>
        <dbReference type="SAM" id="Phobius"/>
    </source>
</evidence>
<feature type="compositionally biased region" description="Acidic residues" evidence="1">
    <location>
        <begin position="630"/>
        <end position="647"/>
    </location>
</feature>
<dbReference type="Gene3D" id="1.10.30.10">
    <property type="entry name" value="High mobility group box domain"/>
    <property type="match status" value="1"/>
</dbReference>
<evidence type="ECO:0000313" key="5">
    <source>
        <dbReference type="Proteomes" id="UP001642484"/>
    </source>
</evidence>
<dbReference type="PROSITE" id="PS50011">
    <property type="entry name" value="PROTEIN_KINASE_DOM"/>
    <property type="match status" value="1"/>
</dbReference>
<name>A0ABP0KAT8_9DINO</name>
<keyword evidence="2" id="KW-0812">Transmembrane</keyword>
<feature type="compositionally biased region" description="Low complexity" evidence="1">
    <location>
        <begin position="585"/>
        <end position="609"/>
    </location>
</feature>
<reference evidence="4 5" key="1">
    <citation type="submission" date="2024-02" db="EMBL/GenBank/DDBJ databases">
        <authorList>
            <person name="Chen Y."/>
            <person name="Shah S."/>
            <person name="Dougan E. K."/>
            <person name="Thang M."/>
            <person name="Chan C."/>
        </authorList>
    </citation>
    <scope>NUCLEOTIDE SEQUENCE [LARGE SCALE GENOMIC DNA]</scope>
</reference>
<keyword evidence="2" id="KW-1133">Transmembrane helix</keyword>
<feature type="transmembrane region" description="Helical" evidence="2">
    <location>
        <begin position="2994"/>
        <end position="3021"/>
    </location>
</feature>
<dbReference type="Pfam" id="PF00069">
    <property type="entry name" value="Pkinase"/>
    <property type="match status" value="1"/>
</dbReference>
<feature type="transmembrane region" description="Helical" evidence="2">
    <location>
        <begin position="2935"/>
        <end position="2953"/>
    </location>
</feature>